<gene>
    <name evidence="1" type="ORF">SMAX5B_001691</name>
</gene>
<name>A0A2U9CWI6_SCOMX</name>
<dbReference type="Proteomes" id="UP000246464">
    <property type="component" value="Chromosome 21"/>
</dbReference>
<reference evidence="1 2" key="1">
    <citation type="submission" date="2017-12" db="EMBL/GenBank/DDBJ databases">
        <title>Integrating genomic resources of turbot (Scophthalmus maximus) in depth evaluation of genetic and physical mapping variation across individuals.</title>
        <authorList>
            <person name="Martinez P."/>
        </authorList>
    </citation>
    <scope>NUCLEOTIDE SEQUENCE [LARGE SCALE GENOMIC DNA]</scope>
</reference>
<keyword evidence="2" id="KW-1185">Reference proteome</keyword>
<organism evidence="1 2">
    <name type="scientific">Scophthalmus maximus</name>
    <name type="common">Turbot</name>
    <name type="synonym">Psetta maxima</name>
    <dbReference type="NCBI Taxonomy" id="52904"/>
    <lineage>
        <taxon>Eukaryota</taxon>
        <taxon>Metazoa</taxon>
        <taxon>Chordata</taxon>
        <taxon>Craniata</taxon>
        <taxon>Vertebrata</taxon>
        <taxon>Euteleostomi</taxon>
        <taxon>Actinopterygii</taxon>
        <taxon>Neopterygii</taxon>
        <taxon>Teleostei</taxon>
        <taxon>Neoteleostei</taxon>
        <taxon>Acanthomorphata</taxon>
        <taxon>Carangaria</taxon>
        <taxon>Pleuronectiformes</taxon>
        <taxon>Pleuronectoidei</taxon>
        <taxon>Scophthalmidae</taxon>
        <taxon>Scophthalmus</taxon>
    </lineage>
</organism>
<dbReference type="EMBL" id="CP026263">
    <property type="protein sequence ID" value="AWP20927.1"/>
    <property type="molecule type" value="Genomic_DNA"/>
</dbReference>
<sequence length="115" mass="13565">MSGSPRLEVKLTYRREKHASQQRTWTRCWHDPPRTVNEVVTRKPQLENIPGKLTFHSHWVMNIHRLLFFLHQYLMVLCQHQQFSVSAGTGNMFSSNCIVRTVDIIQSFKKVLSEN</sequence>
<evidence type="ECO:0000313" key="2">
    <source>
        <dbReference type="Proteomes" id="UP000246464"/>
    </source>
</evidence>
<protein>
    <submittedName>
        <fullName evidence="1">Uncharacterized protein</fullName>
    </submittedName>
</protein>
<proteinExistence type="predicted"/>
<dbReference type="AlphaFoldDB" id="A0A2U9CWI6"/>
<accession>A0A2U9CWI6</accession>
<evidence type="ECO:0000313" key="1">
    <source>
        <dbReference type="EMBL" id="AWP20927.1"/>
    </source>
</evidence>